<evidence type="ECO:0000256" key="1">
    <source>
        <dbReference type="SAM" id="MobiDB-lite"/>
    </source>
</evidence>
<sequence>MATEILKLILLRYSTTPISTEDKGIIRHSHGRTRHNITLLSHFNGLLVTSPPSNSNKDITEVFPHTLIAELSKPGIFQSVYEGYAIHSAKLSGKFGDDPAYQIAYLWLVKVEEEVETRPPFDSRYKIPVVGDVNGNVYEVGDSEATNIILMPGQAPGGGKRWKANIPPEAEIEADLEGMTEVELEVEPEWEPAEKPAEEDEEVSEEE</sequence>
<organism evidence="2 3">
    <name type="scientific">Hymenoscyphus albidus</name>
    <dbReference type="NCBI Taxonomy" id="595503"/>
    <lineage>
        <taxon>Eukaryota</taxon>
        <taxon>Fungi</taxon>
        <taxon>Dikarya</taxon>
        <taxon>Ascomycota</taxon>
        <taxon>Pezizomycotina</taxon>
        <taxon>Leotiomycetes</taxon>
        <taxon>Helotiales</taxon>
        <taxon>Helotiaceae</taxon>
        <taxon>Hymenoscyphus</taxon>
    </lineage>
</organism>
<evidence type="ECO:0000313" key="3">
    <source>
        <dbReference type="Proteomes" id="UP000701801"/>
    </source>
</evidence>
<proteinExistence type="predicted"/>
<dbReference type="OrthoDB" id="10308004at2759"/>
<evidence type="ECO:0000313" key="2">
    <source>
        <dbReference type="EMBL" id="CAG8980087.1"/>
    </source>
</evidence>
<dbReference type="EMBL" id="CAJVRM010000356">
    <property type="protein sequence ID" value="CAG8980087.1"/>
    <property type="molecule type" value="Genomic_DNA"/>
</dbReference>
<feature type="region of interest" description="Disordered" evidence="1">
    <location>
        <begin position="184"/>
        <end position="207"/>
    </location>
</feature>
<dbReference type="Proteomes" id="UP000701801">
    <property type="component" value="Unassembled WGS sequence"/>
</dbReference>
<dbReference type="AlphaFoldDB" id="A0A9N9QA36"/>
<protein>
    <submittedName>
        <fullName evidence="2">Uncharacterized protein</fullName>
    </submittedName>
</protein>
<accession>A0A9N9QA36</accession>
<gene>
    <name evidence="2" type="ORF">HYALB_00012553</name>
</gene>
<name>A0A9N9QA36_9HELO</name>
<keyword evidence="3" id="KW-1185">Reference proteome</keyword>
<reference evidence="2" key="1">
    <citation type="submission" date="2021-07" db="EMBL/GenBank/DDBJ databases">
        <authorList>
            <person name="Durling M."/>
        </authorList>
    </citation>
    <scope>NUCLEOTIDE SEQUENCE</scope>
</reference>
<comment type="caution">
    <text evidence="2">The sequence shown here is derived from an EMBL/GenBank/DDBJ whole genome shotgun (WGS) entry which is preliminary data.</text>
</comment>